<organism evidence="1">
    <name type="scientific">viral metagenome</name>
    <dbReference type="NCBI Taxonomy" id="1070528"/>
    <lineage>
        <taxon>unclassified sequences</taxon>
        <taxon>metagenomes</taxon>
        <taxon>organismal metagenomes</taxon>
    </lineage>
</organism>
<name>A0A6M3KD44_9ZZZZ</name>
<dbReference type="EMBL" id="MT142386">
    <property type="protein sequence ID" value="QJA79574.1"/>
    <property type="molecule type" value="Genomic_DNA"/>
</dbReference>
<dbReference type="AlphaFoldDB" id="A0A6M3KD44"/>
<evidence type="ECO:0000313" key="1">
    <source>
        <dbReference type="EMBL" id="QJA79574.1"/>
    </source>
</evidence>
<dbReference type="EMBL" id="MT142751">
    <property type="protein sequence ID" value="QJA88064.1"/>
    <property type="molecule type" value="Genomic_DNA"/>
</dbReference>
<accession>A0A6M3KD44</accession>
<reference evidence="1" key="1">
    <citation type="submission" date="2020-03" db="EMBL/GenBank/DDBJ databases">
        <title>The deep terrestrial virosphere.</title>
        <authorList>
            <person name="Holmfeldt K."/>
            <person name="Nilsson E."/>
            <person name="Simone D."/>
            <person name="Lopez-Fernandez M."/>
            <person name="Wu X."/>
            <person name="de Brujin I."/>
            <person name="Lundin D."/>
            <person name="Andersson A."/>
            <person name="Bertilsson S."/>
            <person name="Dopson M."/>
        </authorList>
    </citation>
    <scope>NUCLEOTIDE SEQUENCE</scope>
    <source>
        <strain evidence="1">MM415A00866</strain>
        <strain evidence="2">MM415B02831</strain>
    </source>
</reference>
<sequence length="161" mass="16525">MGMKLQTGDGLLFKGRVILEVSDPLTGEITKRIEVDNVVCTVGKALVAAFLGEESGYDTGITYCAIGTNNAAVAVGDTTLGTEAGTRQAITTESRASNVLTLRTFFTAAQSTINMKEAGLFGHSTAGAGANSGVLFSHALVAYDNSGAGSDITITWVITVG</sequence>
<protein>
    <submittedName>
        <fullName evidence="1">Putative tail protein</fullName>
    </submittedName>
</protein>
<proteinExistence type="predicted"/>
<gene>
    <name evidence="1" type="ORF">MM415A00866_0017</name>
    <name evidence="2" type="ORF">MM415B02831_0002</name>
</gene>
<evidence type="ECO:0000313" key="2">
    <source>
        <dbReference type="EMBL" id="QJA88064.1"/>
    </source>
</evidence>